<protein>
    <submittedName>
        <fullName evidence="1">2-dehydro-3-deoxygalactonokinase</fullName>
    </submittedName>
</protein>
<keyword evidence="1" id="KW-0808">Transferase</keyword>
<keyword evidence="1" id="KW-0418">Kinase</keyword>
<sequence>MTETPDWIAVDWGTSNVRAWAMTAQGTVLDEAASDKGMGKLAPAEFEPALLDLIGGWGDGPRRVVACGMVGARQGWTEAPYARVPGHPLPTGLTMAPTTTPGLSFGIIPGLCQNDPADVMRGEETKVAGFLALNPGWDGTLLLPGTHPKWISVSAGEIVAFRTSLTGEVFAALSGHTVLRHSVATEQWDDEAFLGGVAEGLARPEALMNRLFAIRAESLLKGLQPSAAKARLSGLLIGADLAGARGWWLGARVALMGAGDLMDTWRAALQAQGVAPEEADATQATLAGLTEAWRRSQ</sequence>
<evidence type="ECO:0000313" key="2">
    <source>
        <dbReference type="Proteomes" id="UP000305887"/>
    </source>
</evidence>
<dbReference type="Gene3D" id="3.30.420.300">
    <property type="entry name" value="2-keto-3-deoxy-galactonokinase, substrate binding domain"/>
    <property type="match status" value="1"/>
</dbReference>
<dbReference type="RefSeq" id="WP_139077743.1">
    <property type="nucleotide sequence ID" value="NZ_VDFU01000018.1"/>
</dbReference>
<dbReference type="InterPro" id="IPR007729">
    <property type="entry name" value="DGOK"/>
</dbReference>
<gene>
    <name evidence="1" type="ORF">FHG66_14300</name>
</gene>
<keyword evidence="2" id="KW-1185">Reference proteome</keyword>
<dbReference type="GO" id="GO:0008671">
    <property type="term" value="F:2-dehydro-3-deoxygalactonokinase activity"/>
    <property type="evidence" value="ECO:0007669"/>
    <property type="project" value="InterPro"/>
</dbReference>
<dbReference type="Gene3D" id="3.30.420.310">
    <property type="entry name" value="2-keto-3-deoxy-galactonokinase, C-terminal domain"/>
    <property type="match status" value="1"/>
</dbReference>
<dbReference type="Pfam" id="PF05035">
    <property type="entry name" value="DGOK"/>
    <property type="match status" value="1"/>
</dbReference>
<evidence type="ECO:0000313" key="1">
    <source>
        <dbReference type="EMBL" id="TNC48289.1"/>
    </source>
</evidence>
<dbReference type="Proteomes" id="UP000305887">
    <property type="component" value="Unassembled WGS sequence"/>
</dbReference>
<proteinExistence type="predicted"/>
<organism evidence="1 2">
    <name type="scientific">Rubellimicrobium rubrum</name>
    <dbReference type="NCBI Taxonomy" id="2585369"/>
    <lineage>
        <taxon>Bacteria</taxon>
        <taxon>Pseudomonadati</taxon>
        <taxon>Pseudomonadota</taxon>
        <taxon>Alphaproteobacteria</taxon>
        <taxon>Rhodobacterales</taxon>
        <taxon>Roseobacteraceae</taxon>
        <taxon>Rubellimicrobium</taxon>
    </lineage>
</organism>
<comment type="caution">
    <text evidence="1">The sequence shown here is derived from an EMBL/GenBank/DDBJ whole genome shotgun (WGS) entry which is preliminary data.</text>
</comment>
<dbReference type="InterPro" id="IPR042257">
    <property type="entry name" value="DGOK_C"/>
</dbReference>
<dbReference type="AlphaFoldDB" id="A0A5C4MRX8"/>
<name>A0A5C4MRX8_9RHOB</name>
<accession>A0A5C4MRX8</accession>
<reference evidence="1 2" key="1">
    <citation type="submission" date="2019-06" db="EMBL/GenBank/DDBJ databases">
        <title>YIM 131921 draft genome.</title>
        <authorList>
            <person name="Jiang L."/>
        </authorList>
    </citation>
    <scope>NUCLEOTIDE SEQUENCE [LARGE SCALE GENOMIC DNA]</scope>
    <source>
        <strain evidence="1 2">YIM 131921</strain>
    </source>
</reference>
<dbReference type="GO" id="GO:0034194">
    <property type="term" value="P:D-galactonate catabolic process"/>
    <property type="evidence" value="ECO:0007669"/>
    <property type="project" value="InterPro"/>
</dbReference>
<dbReference type="EMBL" id="VDFU01000018">
    <property type="protein sequence ID" value="TNC48289.1"/>
    <property type="molecule type" value="Genomic_DNA"/>
</dbReference>
<dbReference type="OrthoDB" id="256574at2"/>
<dbReference type="InterPro" id="IPR042258">
    <property type="entry name" value="DGOK_N"/>
</dbReference>